<sequence length="510" mass="58763">MVQQRTVADTAWTPESERALNQVCAEMEEQGQNELSERLRAIVNPLREGQWKIVVAFCGLFSAGKSSLINALTGASLATGAVPTTAKVETAAMVNEELGCEIDLLDTPGIDSTDASHEAETLAHLYLADLVALVMDYQHVEADEHLEWAKRLQDEGKRLILIVHQVDKHLDFELSFEEYQERVETAFSAFGVEPERIFYTSTRPSPYSQIVELQSFLLGLAHISPWEKQFSIYIRVQEILRQFAQICHQEEWQKVQEDVMDIFGQFPENAQEARQWLETRSKSILKVQKDYQLRLDELQDKWNHERIELARLIELAQISPYETTELGRKYVESLRSDFRVGWFGREKKTEQEREQRIQNFLNDLTDRAQKNLFWPLQSALRAFLQEELSSGTWDAAQLDNLTVPISSELLQRQIKSGALVSADYGYQYVRDVVAAIRGQTLARLQMMLDDYQQLAIVQLQEEEQSIKQTFAPDVEACRALNAWLQVYESIEREWRQKLNAIPVFSEVGAR</sequence>
<dbReference type="GO" id="GO:0030488">
    <property type="term" value="P:tRNA methylation"/>
    <property type="evidence" value="ECO:0007669"/>
    <property type="project" value="TreeGrafter"/>
</dbReference>
<dbReference type="GO" id="GO:0005525">
    <property type="term" value="F:GTP binding"/>
    <property type="evidence" value="ECO:0007669"/>
    <property type="project" value="UniProtKB-KW"/>
</dbReference>
<dbReference type="NCBIfam" id="TIGR00231">
    <property type="entry name" value="small_GTP"/>
    <property type="match status" value="1"/>
</dbReference>
<dbReference type="SUPFAM" id="SSF52540">
    <property type="entry name" value="P-loop containing nucleoside triphosphate hydrolases"/>
    <property type="match status" value="1"/>
</dbReference>
<dbReference type="OrthoDB" id="5477114at2"/>
<evidence type="ECO:0000313" key="4">
    <source>
        <dbReference type="EMBL" id="SHJ65067.1"/>
    </source>
</evidence>
<evidence type="ECO:0000256" key="2">
    <source>
        <dbReference type="ARBA" id="ARBA00023134"/>
    </source>
</evidence>
<evidence type="ECO:0000256" key="1">
    <source>
        <dbReference type="ARBA" id="ARBA00022741"/>
    </source>
</evidence>
<dbReference type="GO" id="GO:0005737">
    <property type="term" value="C:cytoplasm"/>
    <property type="evidence" value="ECO:0007669"/>
    <property type="project" value="TreeGrafter"/>
</dbReference>
<dbReference type="AlphaFoldDB" id="A0A1M6L1J6"/>
<dbReference type="Pfam" id="PF01926">
    <property type="entry name" value="MMR_HSR1"/>
    <property type="match status" value="1"/>
</dbReference>
<proteinExistence type="predicted"/>
<name>A0A1M6L1J6_9BACL</name>
<dbReference type="PANTHER" id="PTHR42714">
    <property type="entry name" value="TRNA MODIFICATION GTPASE GTPBP3"/>
    <property type="match status" value="1"/>
</dbReference>
<dbReference type="Proteomes" id="UP000184016">
    <property type="component" value="Unassembled WGS sequence"/>
</dbReference>
<dbReference type="GO" id="GO:0002098">
    <property type="term" value="P:tRNA wobble uridine modification"/>
    <property type="evidence" value="ECO:0007669"/>
    <property type="project" value="TreeGrafter"/>
</dbReference>
<evidence type="ECO:0000259" key="3">
    <source>
        <dbReference type="Pfam" id="PF01926"/>
    </source>
</evidence>
<organism evidence="4 5">
    <name type="scientific">Alicyclobacillus tolerans</name>
    <dbReference type="NCBI Taxonomy" id="90970"/>
    <lineage>
        <taxon>Bacteria</taxon>
        <taxon>Bacillati</taxon>
        <taxon>Bacillota</taxon>
        <taxon>Bacilli</taxon>
        <taxon>Bacillales</taxon>
        <taxon>Alicyclobacillaceae</taxon>
        <taxon>Alicyclobacillus</taxon>
    </lineage>
</organism>
<dbReference type="InterPro" id="IPR006073">
    <property type="entry name" value="GTP-bd"/>
</dbReference>
<keyword evidence="1" id="KW-0547">Nucleotide-binding</keyword>
<keyword evidence="5" id="KW-1185">Reference proteome</keyword>
<feature type="domain" description="G" evidence="3">
    <location>
        <begin position="55"/>
        <end position="163"/>
    </location>
</feature>
<dbReference type="InterPro" id="IPR027417">
    <property type="entry name" value="P-loop_NTPase"/>
</dbReference>
<dbReference type="EMBL" id="FRAF01000002">
    <property type="protein sequence ID" value="SHJ65067.1"/>
    <property type="molecule type" value="Genomic_DNA"/>
</dbReference>
<dbReference type="PANTHER" id="PTHR42714:SF2">
    <property type="entry name" value="TRNA MODIFICATION GTPASE GTPBP3, MITOCHONDRIAL"/>
    <property type="match status" value="1"/>
</dbReference>
<evidence type="ECO:0000313" key="5">
    <source>
        <dbReference type="Proteomes" id="UP000184016"/>
    </source>
</evidence>
<dbReference type="Gene3D" id="3.40.50.300">
    <property type="entry name" value="P-loop containing nucleotide triphosphate hydrolases"/>
    <property type="match status" value="1"/>
</dbReference>
<keyword evidence="2" id="KW-0342">GTP-binding</keyword>
<gene>
    <name evidence="4" type="ORF">SAMN05443507_10274</name>
</gene>
<dbReference type="RefSeq" id="WP_072872835.1">
    <property type="nucleotide sequence ID" value="NZ_FRAF01000002.1"/>
</dbReference>
<dbReference type="STRING" id="1830138.SAMN05443507_10274"/>
<reference evidence="5" key="1">
    <citation type="submission" date="2016-11" db="EMBL/GenBank/DDBJ databases">
        <authorList>
            <person name="Varghese N."/>
            <person name="Submissions S."/>
        </authorList>
    </citation>
    <scope>NUCLEOTIDE SEQUENCE [LARGE SCALE GENOMIC DNA]</scope>
    <source>
        <strain evidence="5">USBA-503</strain>
    </source>
</reference>
<accession>A0A1M6L1J6</accession>
<dbReference type="InterPro" id="IPR005225">
    <property type="entry name" value="Small_GTP-bd"/>
</dbReference>
<protein>
    <submittedName>
        <fullName evidence="4">Small GTP-binding protein domain-containing protein</fullName>
    </submittedName>
</protein>